<evidence type="ECO:0000256" key="1">
    <source>
        <dbReference type="SAM" id="MobiDB-lite"/>
    </source>
</evidence>
<reference evidence="3 4" key="1">
    <citation type="journal article" date="2016" name="Nat. Commun.">
        <title>Extremotolerant tardigrade genome and improved radiotolerance of human cultured cells by tardigrade-unique protein.</title>
        <authorList>
            <person name="Hashimoto T."/>
            <person name="Horikawa D.D."/>
            <person name="Saito Y."/>
            <person name="Kuwahara H."/>
            <person name="Kozuka-Hata H."/>
            <person name="Shin-I T."/>
            <person name="Minakuchi Y."/>
            <person name="Ohishi K."/>
            <person name="Motoyama A."/>
            <person name="Aizu T."/>
            <person name="Enomoto A."/>
            <person name="Kondo K."/>
            <person name="Tanaka S."/>
            <person name="Hara Y."/>
            <person name="Koshikawa S."/>
            <person name="Sagara H."/>
            <person name="Miura T."/>
            <person name="Yokobori S."/>
            <person name="Miyagawa K."/>
            <person name="Suzuki Y."/>
            <person name="Kubo T."/>
            <person name="Oyama M."/>
            <person name="Kohara Y."/>
            <person name="Fujiyama A."/>
            <person name="Arakawa K."/>
            <person name="Katayama T."/>
            <person name="Toyoda A."/>
            <person name="Kunieda T."/>
        </authorList>
    </citation>
    <scope>NUCLEOTIDE SEQUENCE [LARGE SCALE GENOMIC DNA]</scope>
    <source>
        <strain evidence="3 4">YOKOZUNA-1</strain>
    </source>
</reference>
<evidence type="ECO:0000313" key="3">
    <source>
        <dbReference type="EMBL" id="GAU94549.1"/>
    </source>
</evidence>
<accession>A0A1D1UY35</accession>
<dbReference type="EMBL" id="BDGG01000002">
    <property type="protein sequence ID" value="GAU94549.1"/>
    <property type="molecule type" value="Genomic_DNA"/>
</dbReference>
<evidence type="ECO:0000313" key="4">
    <source>
        <dbReference type="Proteomes" id="UP000186922"/>
    </source>
</evidence>
<keyword evidence="2" id="KW-1133">Transmembrane helix</keyword>
<sequence length="111" mass="11999">MAGRRSSGSYTRQRSPYDKSRGFLCTVLSNIFCNFQVMLLILCVTVVGLLISRFRVNDTSSTTPEKGAAAHVAPVKNPVADEAPANEDSPFYDGGIRVKIPPRKTRAAAPA</sequence>
<keyword evidence="2" id="KW-0472">Membrane</keyword>
<comment type="caution">
    <text evidence="3">The sequence shown here is derived from an EMBL/GenBank/DDBJ whole genome shotgun (WGS) entry which is preliminary data.</text>
</comment>
<feature type="transmembrane region" description="Helical" evidence="2">
    <location>
        <begin position="21"/>
        <end position="51"/>
    </location>
</feature>
<dbReference type="AlphaFoldDB" id="A0A1D1UY35"/>
<organism evidence="3 4">
    <name type="scientific">Ramazzottius varieornatus</name>
    <name type="common">Water bear</name>
    <name type="synonym">Tardigrade</name>
    <dbReference type="NCBI Taxonomy" id="947166"/>
    <lineage>
        <taxon>Eukaryota</taxon>
        <taxon>Metazoa</taxon>
        <taxon>Ecdysozoa</taxon>
        <taxon>Tardigrada</taxon>
        <taxon>Eutardigrada</taxon>
        <taxon>Parachela</taxon>
        <taxon>Hypsibioidea</taxon>
        <taxon>Ramazzottiidae</taxon>
        <taxon>Ramazzottius</taxon>
    </lineage>
</organism>
<dbReference type="Proteomes" id="UP000186922">
    <property type="component" value="Unassembled WGS sequence"/>
</dbReference>
<keyword evidence="4" id="KW-1185">Reference proteome</keyword>
<gene>
    <name evidence="3" type="primary">RvY_06304-1</name>
    <name evidence="3" type="synonym">RvY_06304.1</name>
    <name evidence="3" type="ORF">RvY_06304</name>
</gene>
<keyword evidence="2" id="KW-0812">Transmembrane</keyword>
<proteinExistence type="predicted"/>
<name>A0A1D1UY35_RAMVA</name>
<protein>
    <submittedName>
        <fullName evidence="3">Uncharacterized protein</fullName>
    </submittedName>
</protein>
<feature type="region of interest" description="Disordered" evidence="1">
    <location>
        <begin position="77"/>
        <end position="96"/>
    </location>
</feature>
<evidence type="ECO:0000256" key="2">
    <source>
        <dbReference type="SAM" id="Phobius"/>
    </source>
</evidence>